<comment type="caution">
    <text evidence="2">The sequence shown here is derived from an EMBL/GenBank/DDBJ whole genome shotgun (WGS) entry which is preliminary data.</text>
</comment>
<proteinExistence type="predicted"/>
<evidence type="ECO:0000313" key="3">
    <source>
        <dbReference type="Proteomes" id="UP000243524"/>
    </source>
</evidence>
<sequence length="95" mass="11276">MPICQSCGNQWSWKQTFRKMFTLDVSIECPYCKKKQYQTRTSRKRAAYMTLLILLPLILPIAPEIKLIILFSFFVICTIGFPYMIQLSNEEEHMF</sequence>
<dbReference type="NCBIfam" id="TIGR04104">
    <property type="entry name" value="cxxc_20_cxxc"/>
    <property type="match status" value="1"/>
</dbReference>
<evidence type="ECO:0000313" key="2">
    <source>
        <dbReference type="EMBL" id="PKR76796.1"/>
    </source>
</evidence>
<feature type="transmembrane region" description="Helical" evidence="1">
    <location>
        <begin position="45"/>
        <end position="62"/>
    </location>
</feature>
<dbReference type="Proteomes" id="UP000243524">
    <property type="component" value="Unassembled WGS sequence"/>
</dbReference>
<dbReference type="AlphaFoldDB" id="A0A2I0QR37"/>
<accession>A0A2I0QR37</accession>
<reference evidence="2 3" key="1">
    <citation type="submission" date="2017-06" db="EMBL/GenBank/DDBJ databases">
        <title>the draft geome sequence of Illustriluteabacillus marina B3227.</title>
        <authorList>
            <person name="He R.-H."/>
            <person name="Du Z.-J."/>
        </authorList>
    </citation>
    <scope>NUCLEOTIDE SEQUENCE [LARGE SCALE GENOMIC DNA]</scope>
    <source>
        <strain evidence="2 3">B3227</strain>
    </source>
</reference>
<dbReference type="InterPro" id="IPR026369">
    <property type="entry name" value="CxxC_20_CxxC"/>
</dbReference>
<evidence type="ECO:0000256" key="1">
    <source>
        <dbReference type="SAM" id="Phobius"/>
    </source>
</evidence>
<keyword evidence="1" id="KW-0812">Transmembrane</keyword>
<dbReference type="OrthoDB" id="2418141at2"/>
<organism evidence="2 3">
    <name type="scientific">Halalkalibacillus sediminis</name>
    <dbReference type="NCBI Taxonomy" id="2018042"/>
    <lineage>
        <taxon>Bacteria</taxon>
        <taxon>Bacillati</taxon>
        <taxon>Bacillota</taxon>
        <taxon>Bacilli</taxon>
        <taxon>Bacillales</taxon>
        <taxon>Bacillaceae</taxon>
        <taxon>Halalkalibacillus</taxon>
    </lineage>
</organism>
<dbReference type="EMBL" id="PJNH01000004">
    <property type="protein sequence ID" value="PKR76796.1"/>
    <property type="molecule type" value="Genomic_DNA"/>
</dbReference>
<name>A0A2I0QR37_9BACI</name>
<protein>
    <recommendedName>
        <fullName evidence="4">Cxxc_20_cxxc protein</fullName>
    </recommendedName>
</protein>
<keyword evidence="1" id="KW-0472">Membrane</keyword>
<keyword evidence="1" id="KW-1133">Transmembrane helix</keyword>
<feature type="transmembrane region" description="Helical" evidence="1">
    <location>
        <begin position="68"/>
        <end position="85"/>
    </location>
</feature>
<dbReference type="RefSeq" id="WP_101332546.1">
    <property type="nucleotide sequence ID" value="NZ_PJNH01000004.1"/>
</dbReference>
<gene>
    <name evidence="2" type="ORF">CEY16_13330</name>
</gene>
<keyword evidence="3" id="KW-1185">Reference proteome</keyword>
<evidence type="ECO:0008006" key="4">
    <source>
        <dbReference type="Google" id="ProtNLM"/>
    </source>
</evidence>